<dbReference type="PANTHER" id="PTHR12640">
    <property type="entry name" value="RIBOPHORIN II"/>
    <property type="match status" value="1"/>
</dbReference>
<feature type="signal peptide" evidence="8">
    <location>
        <begin position="1"/>
        <end position="18"/>
    </location>
</feature>
<dbReference type="GO" id="GO:0008250">
    <property type="term" value="C:oligosaccharyltransferase complex"/>
    <property type="evidence" value="ECO:0007669"/>
    <property type="project" value="EnsemblFungi"/>
</dbReference>
<evidence type="ECO:0000256" key="8">
    <source>
        <dbReference type="SAM" id="SignalP"/>
    </source>
</evidence>
<feature type="transmembrane region" description="Helical" evidence="7">
    <location>
        <begin position="220"/>
        <end position="238"/>
    </location>
</feature>
<reference evidence="10 11" key="1">
    <citation type="submission" date="2015-10" db="EMBL/GenBank/DDBJ databases">
        <title>Draft genomes sequences of Candida glabrata isolates 1A, 1B, 2A, 2B, 3A and 3B.</title>
        <authorList>
            <person name="Haavelsrud O.E."/>
            <person name="Gaustad P."/>
        </authorList>
    </citation>
    <scope>NUCLEOTIDE SEQUENCE [LARGE SCALE GENOMIC DNA]</scope>
    <source>
        <strain evidence="10">910700640</strain>
    </source>
</reference>
<evidence type="ECO:0000256" key="6">
    <source>
        <dbReference type="ARBA" id="ARBA00023136"/>
    </source>
</evidence>
<dbReference type="OrthoDB" id="432292at2759"/>
<comment type="caution">
    <text evidence="10">The sequence shown here is derived from an EMBL/GenBank/DDBJ whole genome shotgun (WGS) entry which is preliminary data.</text>
</comment>
<evidence type="ECO:0000256" key="2">
    <source>
        <dbReference type="ARBA" id="ARBA00022692"/>
    </source>
</evidence>
<dbReference type="InterPro" id="IPR008814">
    <property type="entry name" value="Swp1"/>
</dbReference>
<accession>A0A0W0D2Q1</accession>
<dbReference type="VEuPathDB" id="FungiDB:GVI51_I00517"/>
<sequence>MRWSQLALFSIFSYITLALRLTDVNVINYTDDEKKLLTFKEVSADIVTDQQLKVIEVTIPDAIYLVTFKSETPLDQANVYLGHPDKSLEVVYPIKERAGDIYLFEINMDKLDKNLLAVQKELGNKPLAVTVVAASKDDSEGVLKTLFYMQLQESMLTEELPQRELAIKKELAHTFNKPPTHAPKLFAQLFALIILATFAALVITWFAAGAVNFGNMPKGNFIYFIGFVVTIVGFEYIFTQYQLGTGIFETINRAICLGVPGIWISAKFLRSVEKPL</sequence>
<protein>
    <submittedName>
        <fullName evidence="10">Dolichyl-diphosphooligosaccharide--protein glycosyltransferase subunit SWP1</fullName>
    </submittedName>
</protein>
<dbReference type="EMBL" id="LLZZ01000111">
    <property type="protein sequence ID" value="KTB06098.1"/>
    <property type="molecule type" value="Genomic_DNA"/>
</dbReference>
<evidence type="ECO:0000256" key="4">
    <source>
        <dbReference type="ARBA" id="ARBA00022824"/>
    </source>
</evidence>
<evidence type="ECO:0000256" key="7">
    <source>
        <dbReference type="SAM" id="Phobius"/>
    </source>
</evidence>
<feature type="transmembrane region" description="Helical" evidence="7">
    <location>
        <begin position="185"/>
        <end position="208"/>
    </location>
</feature>
<keyword evidence="2 7" id="KW-0812">Transmembrane</keyword>
<dbReference type="VEuPathDB" id="FungiDB:B1J91_I00704g"/>
<dbReference type="GO" id="GO:0016740">
    <property type="term" value="F:transferase activity"/>
    <property type="evidence" value="ECO:0007669"/>
    <property type="project" value="UniProtKB-KW"/>
</dbReference>
<dbReference type="VEuPathDB" id="FungiDB:GW608_L00517"/>
<dbReference type="InterPro" id="IPR056790">
    <property type="entry name" value="Ribophorin_II_C"/>
</dbReference>
<keyword evidence="3 8" id="KW-0732">Signal</keyword>
<dbReference type="UniPathway" id="UPA00378"/>
<keyword evidence="4" id="KW-0256">Endoplasmic reticulum</keyword>
<organism evidence="10 11">
    <name type="scientific">Candida glabrata</name>
    <name type="common">Yeast</name>
    <name type="synonym">Torulopsis glabrata</name>
    <dbReference type="NCBI Taxonomy" id="5478"/>
    <lineage>
        <taxon>Eukaryota</taxon>
        <taxon>Fungi</taxon>
        <taxon>Dikarya</taxon>
        <taxon>Ascomycota</taxon>
        <taxon>Saccharomycotina</taxon>
        <taxon>Saccharomycetes</taxon>
        <taxon>Saccharomycetales</taxon>
        <taxon>Saccharomycetaceae</taxon>
        <taxon>Nakaseomyces</taxon>
    </lineage>
</organism>
<feature type="chain" id="PRO_5044203295" evidence="8">
    <location>
        <begin position="19"/>
        <end position="276"/>
    </location>
</feature>
<dbReference type="OMA" id="SIVTHYV"/>
<keyword evidence="6 7" id="KW-0472">Membrane</keyword>
<feature type="domain" description="Ribophorin II C-terminal" evidence="9">
    <location>
        <begin position="175"/>
        <end position="273"/>
    </location>
</feature>
<evidence type="ECO:0000256" key="1">
    <source>
        <dbReference type="ARBA" id="ARBA00004477"/>
    </source>
</evidence>
<dbReference type="VEuPathDB" id="FungiDB:CAGL0I00704g"/>
<dbReference type="Proteomes" id="UP000054886">
    <property type="component" value="Unassembled WGS sequence"/>
</dbReference>
<evidence type="ECO:0000313" key="11">
    <source>
        <dbReference type="Proteomes" id="UP000054886"/>
    </source>
</evidence>
<evidence type="ECO:0000256" key="5">
    <source>
        <dbReference type="ARBA" id="ARBA00022989"/>
    </source>
</evidence>
<keyword evidence="10" id="KW-0808">Transferase</keyword>
<dbReference type="PANTHER" id="PTHR12640:SF0">
    <property type="entry name" value="DOLICHYL-DIPHOSPHOOLIGOSACCHARIDE--PROTEIN GLYCOSYLTRANSFERASE SUBUNIT 2"/>
    <property type="match status" value="1"/>
</dbReference>
<proteinExistence type="predicted"/>
<dbReference type="GO" id="GO:0005198">
    <property type="term" value="F:structural molecule activity"/>
    <property type="evidence" value="ECO:0007669"/>
    <property type="project" value="EnsemblFungi"/>
</dbReference>
<comment type="subcellular location">
    <subcellularLocation>
        <location evidence="1">Endoplasmic reticulum membrane</location>
        <topology evidence="1">Multi-pass membrane protein</topology>
    </subcellularLocation>
</comment>
<keyword evidence="5 7" id="KW-1133">Transmembrane helix</keyword>
<dbReference type="AlphaFoldDB" id="A0A0W0D2Q1"/>
<dbReference type="GO" id="GO:0006487">
    <property type="term" value="P:protein N-linked glycosylation"/>
    <property type="evidence" value="ECO:0007669"/>
    <property type="project" value="EnsemblFungi"/>
</dbReference>
<name>A0A0W0D2Q1_CANGB</name>
<dbReference type="PhylomeDB" id="A0A0W0D2Q1"/>
<evidence type="ECO:0000259" key="9">
    <source>
        <dbReference type="Pfam" id="PF25147"/>
    </source>
</evidence>
<dbReference type="VEuPathDB" id="FungiDB:GWK60_L00517"/>
<dbReference type="Pfam" id="PF25147">
    <property type="entry name" value="Ribophorin_II_C"/>
    <property type="match status" value="1"/>
</dbReference>
<evidence type="ECO:0000313" key="10">
    <source>
        <dbReference type="EMBL" id="KTB06098.1"/>
    </source>
</evidence>
<evidence type="ECO:0000256" key="3">
    <source>
        <dbReference type="ARBA" id="ARBA00022729"/>
    </source>
</evidence>
<gene>
    <name evidence="10" type="ORF">AO440_002372</name>
</gene>